<dbReference type="Proteomes" id="UP001604336">
    <property type="component" value="Unassembled WGS sequence"/>
</dbReference>
<dbReference type="AlphaFoldDB" id="A0ABD1RH00"/>
<sequence>MACFHFSHIPVFKIRGGRVVDKRRTLPSRPPTPSVVPNLATTTLLVVEAVRNISSLLPTLSAAPILATPVTSEAEVVGNVLSPFSILSTVPISTTTVPSIVEVDDDSPSSPDFMVDGSDSLSTPSIVEVEDDSFFLPSEIITSPSVDVCHQDKGKKIVIGDEERAVPKGASKKEDAGANSRGIKKSRMALLQETSGSVPTSPIAAQALLPICSPMWSVSTSGLVRTN</sequence>
<accession>A0ABD1RH00</accession>
<name>A0ABD1RH00_9LAMI</name>
<organism evidence="1 2">
    <name type="scientific">Abeliophyllum distichum</name>
    <dbReference type="NCBI Taxonomy" id="126358"/>
    <lineage>
        <taxon>Eukaryota</taxon>
        <taxon>Viridiplantae</taxon>
        <taxon>Streptophyta</taxon>
        <taxon>Embryophyta</taxon>
        <taxon>Tracheophyta</taxon>
        <taxon>Spermatophyta</taxon>
        <taxon>Magnoliopsida</taxon>
        <taxon>eudicotyledons</taxon>
        <taxon>Gunneridae</taxon>
        <taxon>Pentapetalae</taxon>
        <taxon>asterids</taxon>
        <taxon>lamiids</taxon>
        <taxon>Lamiales</taxon>
        <taxon>Oleaceae</taxon>
        <taxon>Forsythieae</taxon>
        <taxon>Abeliophyllum</taxon>
    </lineage>
</organism>
<gene>
    <name evidence="1" type="ORF">Adt_31948</name>
</gene>
<evidence type="ECO:0000313" key="2">
    <source>
        <dbReference type="Proteomes" id="UP001604336"/>
    </source>
</evidence>
<reference evidence="2" key="1">
    <citation type="submission" date="2024-07" db="EMBL/GenBank/DDBJ databases">
        <title>Two chromosome-level genome assemblies of Korean endemic species Abeliophyllum distichum and Forsythia ovata (Oleaceae).</title>
        <authorList>
            <person name="Jang H."/>
        </authorList>
    </citation>
    <scope>NUCLEOTIDE SEQUENCE [LARGE SCALE GENOMIC DNA]</scope>
</reference>
<keyword evidence="2" id="KW-1185">Reference proteome</keyword>
<comment type="caution">
    <text evidence="1">The sequence shown here is derived from an EMBL/GenBank/DDBJ whole genome shotgun (WGS) entry which is preliminary data.</text>
</comment>
<dbReference type="EMBL" id="JBFOLK010000009">
    <property type="protein sequence ID" value="KAL2487192.1"/>
    <property type="molecule type" value="Genomic_DNA"/>
</dbReference>
<proteinExistence type="predicted"/>
<protein>
    <submittedName>
        <fullName evidence="1">Uncharacterized protein</fullName>
    </submittedName>
</protein>
<evidence type="ECO:0000313" key="1">
    <source>
        <dbReference type="EMBL" id="KAL2487192.1"/>
    </source>
</evidence>